<dbReference type="AlphaFoldDB" id="A0A517YJK8"/>
<evidence type="ECO:0000256" key="1">
    <source>
        <dbReference type="ARBA" id="ARBA00022801"/>
    </source>
</evidence>
<keyword evidence="3" id="KW-0443">Lipid metabolism</keyword>
<dbReference type="InterPro" id="IPR029058">
    <property type="entry name" value="AB_hydrolase_fold"/>
</dbReference>
<dbReference type="PANTHER" id="PTHR10272:SF0">
    <property type="entry name" value="PLATELET-ACTIVATING FACTOR ACETYLHYDROLASE"/>
    <property type="match status" value="1"/>
</dbReference>
<dbReference type="KEGG" id="aagg:ETAA8_55480"/>
<dbReference type="SUPFAM" id="SSF53474">
    <property type="entry name" value="alpha/beta-Hydrolases"/>
    <property type="match status" value="1"/>
</dbReference>
<dbReference type="Pfam" id="PF12740">
    <property type="entry name" value="PETase"/>
    <property type="match status" value="1"/>
</dbReference>
<sequence length="362" mass="39738">MNEKNEIVAAANLPPRRWLGGFNLTRRVVLGFAAAGLTSQSWLAYAGAAEAYLPQAGENHVGYRKLIVKYRGTDMTDRERVVLLWYPTTAPARLHSYRGQVGFVAPDAEISPAKHALILFSHGFLGSADQSIFLLEGLARKGYMVAAIAHADGLLNKREKPLTVPNFADARSWNEDKFRDRREDVVALLDHLLAANNQADDDLHQRIDSAAIGISGHSLGGYTSLGLIGAWEKSRDPRIKAAVALSAYTLPYHSQGNIGEVKTPVMLQGGTLDWGITPLLPGVYKKLAGPKYYLVLKNETHLGWTNFISLGKTTTECVAGGNAELMLGYTAAFFDRHLRGADECPLLDRKHDRLSSYEFAVH</sequence>
<accession>A0A517YJK8</accession>
<dbReference type="GO" id="GO:0003847">
    <property type="term" value="F:1-alkyl-2-acetylglycerophosphocholine esterase activity"/>
    <property type="evidence" value="ECO:0007669"/>
    <property type="project" value="TreeGrafter"/>
</dbReference>
<evidence type="ECO:0000256" key="3">
    <source>
        <dbReference type="ARBA" id="ARBA00023098"/>
    </source>
</evidence>
<dbReference type="EMBL" id="CP036274">
    <property type="protein sequence ID" value="QDU30408.1"/>
    <property type="molecule type" value="Genomic_DNA"/>
</dbReference>
<evidence type="ECO:0000259" key="4">
    <source>
        <dbReference type="Pfam" id="PF12740"/>
    </source>
</evidence>
<dbReference type="PANTHER" id="PTHR10272">
    <property type="entry name" value="PLATELET-ACTIVATING FACTOR ACETYLHYDROLASE"/>
    <property type="match status" value="1"/>
</dbReference>
<dbReference type="RefSeq" id="WP_145095813.1">
    <property type="nucleotide sequence ID" value="NZ_CP036274.1"/>
</dbReference>
<evidence type="ECO:0000256" key="2">
    <source>
        <dbReference type="ARBA" id="ARBA00022963"/>
    </source>
</evidence>
<evidence type="ECO:0000313" key="6">
    <source>
        <dbReference type="Proteomes" id="UP000315017"/>
    </source>
</evidence>
<dbReference type="OrthoDB" id="192696at2"/>
<keyword evidence="2" id="KW-0442">Lipid degradation</keyword>
<dbReference type="Proteomes" id="UP000315017">
    <property type="component" value="Chromosome"/>
</dbReference>
<dbReference type="GO" id="GO:0016042">
    <property type="term" value="P:lipid catabolic process"/>
    <property type="evidence" value="ECO:0007669"/>
    <property type="project" value="UniProtKB-KW"/>
</dbReference>
<keyword evidence="6" id="KW-1185">Reference proteome</keyword>
<dbReference type="Gene3D" id="3.40.50.1820">
    <property type="entry name" value="alpha/beta hydrolase"/>
    <property type="match status" value="1"/>
</dbReference>
<keyword evidence="1 5" id="KW-0378">Hydrolase</keyword>
<feature type="domain" description="PET hydrolase/cutinase-like" evidence="4">
    <location>
        <begin position="176"/>
        <end position="301"/>
    </location>
</feature>
<dbReference type="InterPro" id="IPR041127">
    <property type="entry name" value="PET_hydrolase/cutinase-like"/>
</dbReference>
<protein>
    <submittedName>
        <fullName evidence="5">Alpha/beta hydrolase family protein</fullName>
    </submittedName>
</protein>
<organism evidence="5 6">
    <name type="scientific">Anatilimnocola aggregata</name>
    <dbReference type="NCBI Taxonomy" id="2528021"/>
    <lineage>
        <taxon>Bacteria</taxon>
        <taxon>Pseudomonadati</taxon>
        <taxon>Planctomycetota</taxon>
        <taxon>Planctomycetia</taxon>
        <taxon>Pirellulales</taxon>
        <taxon>Pirellulaceae</taxon>
        <taxon>Anatilimnocola</taxon>
    </lineage>
</organism>
<gene>
    <name evidence="5" type="ORF">ETAA8_55480</name>
</gene>
<evidence type="ECO:0000313" key="5">
    <source>
        <dbReference type="EMBL" id="QDU30408.1"/>
    </source>
</evidence>
<proteinExistence type="predicted"/>
<name>A0A517YJK8_9BACT</name>
<reference evidence="5 6" key="1">
    <citation type="submission" date="2019-02" db="EMBL/GenBank/DDBJ databases">
        <title>Deep-cultivation of Planctomycetes and their phenomic and genomic characterization uncovers novel biology.</title>
        <authorList>
            <person name="Wiegand S."/>
            <person name="Jogler M."/>
            <person name="Boedeker C."/>
            <person name="Pinto D."/>
            <person name="Vollmers J."/>
            <person name="Rivas-Marin E."/>
            <person name="Kohn T."/>
            <person name="Peeters S.H."/>
            <person name="Heuer A."/>
            <person name="Rast P."/>
            <person name="Oberbeckmann S."/>
            <person name="Bunk B."/>
            <person name="Jeske O."/>
            <person name="Meyerdierks A."/>
            <person name="Storesund J.E."/>
            <person name="Kallscheuer N."/>
            <person name="Luecker S."/>
            <person name="Lage O.M."/>
            <person name="Pohl T."/>
            <person name="Merkel B.J."/>
            <person name="Hornburger P."/>
            <person name="Mueller R.-W."/>
            <person name="Bruemmer F."/>
            <person name="Labrenz M."/>
            <person name="Spormann A.M."/>
            <person name="Op den Camp H."/>
            <person name="Overmann J."/>
            <person name="Amann R."/>
            <person name="Jetten M.S.M."/>
            <person name="Mascher T."/>
            <person name="Medema M.H."/>
            <person name="Devos D.P."/>
            <person name="Kaster A.-K."/>
            <person name="Ovreas L."/>
            <person name="Rohde M."/>
            <person name="Galperin M.Y."/>
            <person name="Jogler C."/>
        </authorList>
    </citation>
    <scope>NUCLEOTIDE SEQUENCE [LARGE SCALE GENOMIC DNA]</scope>
    <source>
        <strain evidence="5 6">ETA_A8</strain>
    </source>
</reference>